<sequence length="37" mass="4379">MSILLNVGKQLLILLRRPWAFFRPIFSQHGDRPMEVV</sequence>
<accession>A0A0A9G1A8</accession>
<dbReference type="AlphaFoldDB" id="A0A0A9G1A8"/>
<protein>
    <submittedName>
        <fullName evidence="1">Uncharacterized protein</fullName>
    </submittedName>
</protein>
<name>A0A0A9G1A8_ARUDO</name>
<dbReference type="EMBL" id="GBRH01179026">
    <property type="protein sequence ID" value="JAE18870.1"/>
    <property type="molecule type" value="Transcribed_RNA"/>
</dbReference>
<reference evidence="1" key="1">
    <citation type="submission" date="2014-09" db="EMBL/GenBank/DDBJ databases">
        <authorList>
            <person name="Magalhaes I.L.F."/>
            <person name="Oliveira U."/>
            <person name="Santos F.R."/>
            <person name="Vidigal T.H.D.A."/>
            <person name="Brescovit A.D."/>
            <person name="Santos A.J."/>
        </authorList>
    </citation>
    <scope>NUCLEOTIDE SEQUENCE</scope>
    <source>
        <tissue evidence="1">Shoot tissue taken approximately 20 cm above the soil surface</tissue>
    </source>
</reference>
<evidence type="ECO:0000313" key="1">
    <source>
        <dbReference type="EMBL" id="JAE18870.1"/>
    </source>
</evidence>
<proteinExistence type="predicted"/>
<reference evidence="1" key="2">
    <citation type="journal article" date="2015" name="Data Brief">
        <title>Shoot transcriptome of the giant reed, Arundo donax.</title>
        <authorList>
            <person name="Barrero R.A."/>
            <person name="Guerrero F.D."/>
            <person name="Moolhuijzen P."/>
            <person name="Goolsby J.A."/>
            <person name="Tidwell J."/>
            <person name="Bellgard S.E."/>
            <person name="Bellgard M.I."/>
        </authorList>
    </citation>
    <scope>NUCLEOTIDE SEQUENCE</scope>
    <source>
        <tissue evidence="1">Shoot tissue taken approximately 20 cm above the soil surface</tissue>
    </source>
</reference>
<organism evidence="1">
    <name type="scientific">Arundo donax</name>
    <name type="common">Giant reed</name>
    <name type="synonym">Donax arundinaceus</name>
    <dbReference type="NCBI Taxonomy" id="35708"/>
    <lineage>
        <taxon>Eukaryota</taxon>
        <taxon>Viridiplantae</taxon>
        <taxon>Streptophyta</taxon>
        <taxon>Embryophyta</taxon>
        <taxon>Tracheophyta</taxon>
        <taxon>Spermatophyta</taxon>
        <taxon>Magnoliopsida</taxon>
        <taxon>Liliopsida</taxon>
        <taxon>Poales</taxon>
        <taxon>Poaceae</taxon>
        <taxon>PACMAD clade</taxon>
        <taxon>Arundinoideae</taxon>
        <taxon>Arundineae</taxon>
        <taxon>Arundo</taxon>
    </lineage>
</organism>